<dbReference type="Gene3D" id="2.170.150.20">
    <property type="entry name" value="Peptide methionine sulfoxide reductase"/>
    <property type="match status" value="1"/>
</dbReference>
<dbReference type="GO" id="GO:0033743">
    <property type="term" value="F:peptide-methionine (R)-S-oxide reductase activity"/>
    <property type="evidence" value="ECO:0007669"/>
    <property type="project" value="UniProtKB-EC"/>
</dbReference>
<dbReference type="EMBL" id="QWGE01000005">
    <property type="protein sequence ID" value="RIJ34310.1"/>
    <property type="molecule type" value="Genomic_DNA"/>
</dbReference>
<evidence type="ECO:0000313" key="6">
    <source>
        <dbReference type="Proteomes" id="UP000266005"/>
    </source>
</evidence>
<evidence type="ECO:0000256" key="2">
    <source>
        <dbReference type="ARBA" id="ARBA00023002"/>
    </source>
</evidence>
<dbReference type="InterPro" id="IPR028427">
    <property type="entry name" value="Met_Sox_Rdtase_MsrB"/>
</dbReference>
<gene>
    <name evidence="5" type="primary">msrB</name>
    <name evidence="5" type="ORF">D1627_15420</name>
</gene>
<dbReference type="GO" id="GO:0005737">
    <property type="term" value="C:cytoplasm"/>
    <property type="evidence" value="ECO:0007669"/>
    <property type="project" value="TreeGrafter"/>
</dbReference>
<organism evidence="5 6">
    <name type="scientific">Pontibacter oryzae</name>
    <dbReference type="NCBI Taxonomy" id="2304593"/>
    <lineage>
        <taxon>Bacteria</taxon>
        <taxon>Pseudomonadati</taxon>
        <taxon>Bacteroidota</taxon>
        <taxon>Cytophagia</taxon>
        <taxon>Cytophagales</taxon>
        <taxon>Hymenobacteraceae</taxon>
        <taxon>Pontibacter</taxon>
    </lineage>
</organism>
<dbReference type="Proteomes" id="UP000266005">
    <property type="component" value="Unassembled WGS sequence"/>
</dbReference>
<reference evidence="6" key="1">
    <citation type="submission" date="2018-08" db="EMBL/GenBank/DDBJ databases">
        <title>Mucilaginibacter sp. MYSH2.</title>
        <authorList>
            <person name="Seo T."/>
        </authorList>
    </citation>
    <scope>NUCLEOTIDE SEQUENCE [LARGE SCALE GENOMIC DNA]</scope>
    <source>
        <strain evidence="6">KIRAN</strain>
    </source>
</reference>
<dbReference type="GO" id="GO:0030091">
    <property type="term" value="P:protein repair"/>
    <property type="evidence" value="ECO:0007669"/>
    <property type="project" value="InterPro"/>
</dbReference>
<feature type="domain" description="MsrB" evidence="4">
    <location>
        <begin position="26"/>
        <end position="149"/>
    </location>
</feature>
<dbReference type="RefSeq" id="WP_119433170.1">
    <property type="nucleotide sequence ID" value="NZ_QWGE01000005.1"/>
</dbReference>
<name>A0A399RR39_9BACT</name>
<evidence type="ECO:0000313" key="5">
    <source>
        <dbReference type="EMBL" id="RIJ34310.1"/>
    </source>
</evidence>
<dbReference type="PANTHER" id="PTHR10173">
    <property type="entry name" value="METHIONINE SULFOXIDE REDUCTASE"/>
    <property type="match status" value="1"/>
</dbReference>
<protein>
    <recommendedName>
        <fullName evidence="1">peptide-methionine (R)-S-oxide reductase</fullName>
        <ecNumber evidence="1">1.8.4.12</ecNumber>
    </recommendedName>
</protein>
<dbReference type="PANTHER" id="PTHR10173:SF52">
    <property type="entry name" value="METHIONINE-R-SULFOXIDE REDUCTASE B1"/>
    <property type="match status" value="1"/>
</dbReference>
<dbReference type="AlphaFoldDB" id="A0A399RR39"/>
<comment type="caution">
    <text evidence="5">The sequence shown here is derived from an EMBL/GenBank/DDBJ whole genome shotgun (WGS) entry which is preliminary data.</text>
</comment>
<dbReference type="NCBIfam" id="TIGR00357">
    <property type="entry name" value="peptide-methionine (R)-S-oxide reductase MsrB"/>
    <property type="match status" value="1"/>
</dbReference>
<accession>A0A399RR39</accession>
<dbReference type="InterPro" id="IPR002579">
    <property type="entry name" value="Met_Sox_Rdtase_MsrB_dom"/>
</dbReference>
<dbReference type="OrthoDB" id="4174719at2"/>
<proteinExistence type="predicted"/>
<dbReference type="GO" id="GO:0006979">
    <property type="term" value="P:response to oxidative stress"/>
    <property type="evidence" value="ECO:0007669"/>
    <property type="project" value="InterPro"/>
</dbReference>
<evidence type="ECO:0000256" key="3">
    <source>
        <dbReference type="ARBA" id="ARBA00048488"/>
    </source>
</evidence>
<dbReference type="PROSITE" id="PS51790">
    <property type="entry name" value="MSRB"/>
    <property type="match status" value="1"/>
</dbReference>
<evidence type="ECO:0000256" key="1">
    <source>
        <dbReference type="ARBA" id="ARBA00012499"/>
    </source>
</evidence>
<dbReference type="SUPFAM" id="SSF51316">
    <property type="entry name" value="Mss4-like"/>
    <property type="match status" value="1"/>
</dbReference>
<keyword evidence="6" id="KW-1185">Reference proteome</keyword>
<evidence type="ECO:0000259" key="4">
    <source>
        <dbReference type="PROSITE" id="PS51790"/>
    </source>
</evidence>
<dbReference type="EC" id="1.8.4.12" evidence="1"/>
<comment type="catalytic activity">
    <reaction evidence="3">
        <text>L-methionyl-[protein] + [thioredoxin]-disulfide + H2O = L-methionyl-(R)-S-oxide-[protein] + [thioredoxin]-dithiol</text>
        <dbReference type="Rhea" id="RHEA:24164"/>
        <dbReference type="Rhea" id="RHEA-COMP:10698"/>
        <dbReference type="Rhea" id="RHEA-COMP:10700"/>
        <dbReference type="Rhea" id="RHEA-COMP:12313"/>
        <dbReference type="Rhea" id="RHEA-COMP:12314"/>
        <dbReference type="ChEBI" id="CHEBI:15377"/>
        <dbReference type="ChEBI" id="CHEBI:16044"/>
        <dbReference type="ChEBI" id="CHEBI:29950"/>
        <dbReference type="ChEBI" id="CHEBI:45764"/>
        <dbReference type="ChEBI" id="CHEBI:50058"/>
        <dbReference type="EC" id="1.8.4.12"/>
    </reaction>
</comment>
<sequence>MLRWIDIIKYATYGNPEPTRRAEKTEQEWRQLLTPEQYEVTRQKGTEKPYKNAYCRSFEPGRYICVCCGQLLFNASNQFKALASGWPSFTQPASKAAIKYVFDNSHNMKRIEAVCNVCDSHLGHVFNDGPEAPGLRYCVNSTSMVKQEV</sequence>
<dbReference type="Pfam" id="PF01641">
    <property type="entry name" value="SelR"/>
    <property type="match status" value="1"/>
</dbReference>
<dbReference type="InterPro" id="IPR011057">
    <property type="entry name" value="Mss4-like_sf"/>
</dbReference>
<keyword evidence="2 5" id="KW-0560">Oxidoreductase</keyword>